<comment type="caution">
    <text evidence="2">The sequence shown here is derived from an EMBL/GenBank/DDBJ whole genome shotgun (WGS) entry which is preliminary data.</text>
</comment>
<gene>
    <name evidence="2" type="ORF">NYPRO_LOCUS8089</name>
</gene>
<feature type="region of interest" description="Disordered" evidence="1">
    <location>
        <begin position="71"/>
        <end position="91"/>
    </location>
</feature>
<dbReference type="PANTHER" id="PTHR38820:SF1">
    <property type="entry name" value="ANNEXIN-2 RECEPTOR"/>
    <property type="match status" value="1"/>
</dbReference>
<dbReference type="PANTHER" id="PTHR38820">
    <property type="entry name" value="ANNEXIN-2 RECEPTOR"/>
    <property type="match status" value="1"/>
</dbReference>
<dbReference type="Pfam" id="PF15721">
    <property type="entry name" value="ANXA2R"/>
    <property type="match status" value="1"/>
</dbReference>
<evidence type="ECO:0000313" key="3">
    <source>
        <dbReference type="Proteomes" id="UP000645828"/>
    </source>
</evidence>
<evidence type="ECO:0000256" key="1">
    <source>
        <dbReference type="SAM" id="MobiDB-lite"/>
    </source>
</evidence>
<reference evidence="2" key="1">
    <citation type="submission" date="2020-12" db="EMBL/GenBank/DDBJ databases">
        <authorList>
            <consortium name="Molecular Ecology Group"/>
        </authorList>
    </citation>
    <scope>NUCLEOTIDE SEQUENCE</scope>
    <source>
        <strain evidence="2">TBG_1078</strain>
    </source>
</reference>
<dbReference type="EMBL" id="CAJHUB010000675">
    <property type="protein sequence ID" value="CAD7675294.1"/>
    <property type="molecule type" value="Genomic_DNA"/>
</dbReference>
<dbReference type="InterPro" id="IPR031449">
    <property type="entry name" value="ANXA2R"/>
</dbReference>
<feature type="compositionally biased region" description="Polar residues" evidence="1">
    <location>
        <begin position="71"/>
        <end position="83"/>
    </location>
</feature>
<protein>
    <submittedName>
        <fullName evidence="2">(raccoon dog) hypothetical protein</fullName>
    </submittedName>
</protein>
<name>A0A811YE86_NYCPR</name>
<evidence type="ECO:0000313" key="2">
    <source>
        <dbReference type="EMBL" id="CAD7675294.1"/>
    </source>
</evidence>
<proteinExistence type="predicted"/>
<keyword evidence="3" id="KW-1185">Reference proteome</keyword>
<dbReference type="AlphaFoldDB" id="A0A811YE86"/>
<accession>A0A811YE86</accession>
<sequence length="91" mass="10214">MDQPFCHCVKKAWESAEVVLEPPLPLPLNSKDLGPWPLPFYPKLGEPWWDSIYFNWELLSSLCGLLSHTCPQHSHSSGAQNTLEPALDLSA</sequence>
<organism evidence="2 3">
    <name type="scientific">Nyctereutes procyonoides</name>
    <name type="common">Raccoon dog</name>
    <name type="synonym">Canis procyonoides</name>
    <dbReference type="NCBI Taxonomy" id="34880"/>
    <lineage>
        <taxon>Eukaryota</taxon>
        <taxon>Metazoa</taxon>
        <taxon>Chordata</taxon>
        <taxon>Craniata</taxon>
        <taxon>Vertebrata</taxon>
        <taxon>Euteleostomi</taxon>
        <taxon>Mammalia</taxon>
        <taxon>Eutheria</taxon>
        <taxon>Laurasiatheria</taxon>
        <taxon>Carnivora</taxon>
        <taxon>Caniformia</taxon>
        <taxon>Canidae</taxon>
        <taxon>Nyctereutes</taxon>
    </lineage>
</organism>
<dbReference type="GO" id="GO:0038023">
    <property type="term" value="F:signaling receptor activity"/>
    <property type="evidence" value="ECO:0007669"/>
    <property type="project" value="InterPro"/>
</dbReference>
<dbReference type="Proteomes" id="UP000645828">
    <property type="component" value="Unassembled WGS sequence"/>
</dbReference>